<accession>A0A2M9G1P4</accession>
<keyword evidence="2" id="KW-0732">Signal</keyword>
<feature type="chain" id="PRO_5014721731" evidence="2">
    <location>
        <begin position="26"/>
        <end position="181"/>
    </location>
</feature>
<dbReference type="AlphaFoldDB" id="A0A2M9G1P4"/>
<comment type="caution">
    <text evidence="3">The sequence shown here is derived from an EMBL/GenBank/DDBJ whole genome shotgun (WGS) entry which is preliminary data.</text>
</comment>
<protein>
    <submittedName>
        <fullName evidence="3">Uncharacterized protein</fullName>
    </submittedName>
</protein>
<name>A0A2M9G1P4_9PROT</name>
<feature type="signal peptide" evidence="2">
    <location>
        <begin position="1"/>
        <end position="25"/>
    </location>
</feature>
<keyword evidence="4" id="KW-1185">Reference proteome</keyword>
<dbReference type="EMBL" id="PHIG01000032">
    <property type="protein sequence ID" value="PJK29629.1"/>
    <property type="molecule type" value="Genomic_DNA"/>
</dbReference>
<evidence type="ECO:0000313" key="3">
    <source>
        <dbReference type="EMBL" id="PJK29629.1"/>
    </source>
</evidence>
<evidence type="ECO:0000256" key="2">
    <source>
        <dbReference type="SAM" id="SignalP"/>
    </source>
</evidence>
<gene>
    <name evidence="3" type="ORF">CVT23_11290</name>
</gene>
<evidence type="ECO:0000313" key="4">
    <source>
        <dbReference type="Proteomes" id="UP000229498"/>
    </source>
</evidence>
<organism evidence="3 4">
    <name type="scientific">Minwuia thermotolerans</name>
    <dbReference type="NCBI Taxonomy" id="2056226"/>
    <lineage>
        <taxon>Bacteria</taxon>
        <taxon>Pseudomonadati</taxon>
        <taxon>Pseudomonadota</taxon>
        <taxon>Alphaproteobacteria</taxon>
        <taxon>Minwuiales</taxon>
        <taxon>Minwuiaceae</taxon>
        <taxon>Minwuia</taxon>
    </lineage>
</organism>
<reference evidence="3 4" key="1">
    <citation type="submission" date="2017-11" db="EMBL/GenBank/DDBJ databases">
        <title>Draft genome sequence of Rhizobiales bacterium SY3-13.</title>
        <authorList>
            <person name="Sun C."/>
        </authorList>
    </citation>
    <scope>NUCLEOTIDE SEQUENCE [LARGE SCALE GENOMIC DNA]</scope>
    <source>
        <strain evidence="3 4">SY3-13</strain>
    </source>
</reference>
<sequence>MNRNRNLLTTTCIAAMLAMPMAVQAGDSKTDMNAGNQHEVSDAGSAAGEAPTGERSELQKAWDEFARFTAEQKDAAVQAGDDMLNAMDERIAGWREAAREDGVSPEEEEDRVAEMRSVRRDISSQLDEARVTHDEDWSAEVWRDFKQAVGEAVDTFESQFDDDTAYESGEKPYQEGAAGGN</sequence>
<proteinExistence type="predicted"/>
<dbReference type="Proteomes" id="UP000229498">
    <property type="component" value="Unassembled WGS sequence"/>
</dbReference>
<evidence type="ECO:0000256" key="1">
    <source>
        <dbReference type="SAM" id="MobiDB-lite"/>
    </source>
</evidence>
<feature type="region of interest" description="Disordered" evidence="1">
    <location>
        <begin position="28"/>
        <end position="60"/>
    </location>
</feature>
<feature type="region of interest" description="Disordered" evidence="1">
    <location>
        <begin position="96"/>
        <end position="118"/>
    </location>
</feature>
<feature type="region of interest" description="Disordered" evidence="1">
    <location>
        <begin position="156"/>
        <end position="181"/>
    </location>
</feature>